<dbReference type="InterPro" id="IPR025110">
    <property type="entry name" value="AMP-bd_C"/>
</dbReference>
<dbReference type="InterPro" id="IPR045851">
    <property type="entry name" value="AMP-bd_C_sf"/>
</dbReference>
<sequence>MKWSVGKILSKRALLTPDKTAIVFEDTPITYKMLDAASNRIARFLQDRGLKRQDRVAVDLFNCPELIACYFAAAKLGLIFVPLNYRQVSEELAYQLNHADCRLLLFHSGLQPYIEKIRFDVPVQPGNFVQLRQASTPAVDLPEWAVDYNQTMEGYPDDAVAPASPVGEDDPLMILYTSGVSGFPKGAVISHAQTYFKNFQIIIHTDMREADVFLSQCPLCHSAGIAAVVTPVLCRGATLIMREKFDPRQFGRDIETYRATIVFALTTMLRFVLDTGVLDGIDHSSVRVLLGGGERTPDSLVYALAEKGLYLQMGYGQTENSGMSLMPRDYVLEKTGSCGFANFFTDVWVEDEDGEPAPPGDIGHIVATGPNVMSGYWNAPETTAATIVNGKLYTGDLGYTDADGFLYHVDRSKDMYRSGGENVYPAEVERVLAGHPAIENVAIIGVHDNKWGETGKAFIVPKNGTQLSAADVRNFLDGKVAKYKHPKQVVFVDSFPLSSWGKVKKAELKNGACQQGK</sequence>
<evidence type="ECO:0000313" key="6">
    <source>
        <dbReference type="Proteomes" id="UP000425960"/>
    </source>
</evidence>
<dbReference type="InterPro" id="IPR000873">
    <property type="entry name" value="AMP-dep_synth/lig_dom"/>
</dbReference>
<evidence type="ECO:0000256" key="1">
    <source>
        <dbReference type="ARBA" id="ARBA00006432"/>
    </source>
</evidence>
<feature type="domain" description="AMP-binding enzyme C-terminal" evidence="4">
    <location>
        <begin position="427"/>
        <end position="502"/>
    </location>
</feature>
<keyword evidence="2 5" id="KW-0436">Ligase</keyword>
<proteinExistence type="inferred from homology"/>
<dbReference type="AlphaFoldDB" id="A0A5K7ZI18"/>
<dbReference type="RefSeq" id="WP_155321804.1">
    <property type="nucleotide sequence ID" value="NZ_AP021876.1"/>
</dbReference>
<dbReference type="Proteomes" id="UP000425960">
    <property type="component" value="Chromosome"/>
</dbReference>
<feature type="domain" description="AMP-dependent synthetase/ligase" evidence="3">
    <location>
        <begin position="11"/>
        <end position="377"/>
    </location>
</feature>
<evidence type="ECO:0000259" key="4">
    <source>
        <dbReference type="Pfam" id="PF13193"/>
    </source>
</evidence>
<dbReference type="FunFam" id="3.30.300.30:FF:000008">
    <property type="entry name" value="2,3-dihydroxybenzoate-AMP ligase"/>
    <property type="match status" value="1"/>
</dbReference>
<gene>
    <name evidence="5" type="ORF">DSCO28_15600</name>
</gene>
<name>A0A5K7ZI18_9BACT</name>
<evidence type="ECO:0000313" key="5">
    <source>
        <dbReference type="EMBL" id="BBO80994.1"/>
    </source>
</evidence>
<organism evidence="5 6">
    <name type="scientific">Desulfosarcina ovata subsp. sediminis</name>
    <dbReference type="NCBI Taxonomy" id="885957"/>
    <lineage>
        <taxon>Bacteria</taxon>
        <taxon>Pseudomonadati</taxon>
        <taxon>Thermodesulfobacteriota</taxon>
        <taxon>Desulfobacteria</taxon>
        <taxon>Desulfobacterales</taxon>
        <taxon>Desulfosarcinaceae</taxon>
        <taxon>Desulfosarcina</taxon>
    </lineage>
</organism>
<dbReference type="EMBL" id="AP021876">
    <property type="protein sequence ID" value="BBO80994.1"/>
    <property type="molecule type" value="Genomic_DNA"/>
</dbReference>
<evidence type="ECO:0000256" key="2">
    <source>
        <dbReference type="ARBA" id="ARBA00022598"/>
    </source>
</evidence>
<reference evidence="5 6" key="1">
    <citation type="submission" date="2019-11" db="EMBL/GenBank/DDBJ databases">
        <title>Comparative genomics of hydrocarbon-degrading Desulfosarcina strains.</title>
        <authorList>
            <person name="Watanabe M."/>
            <person name="Kojima H."/>
            <person name="Fukui M."/>
        </authorList>
    </citation>
    <scope>NUCLEOTIDE SEQUENCE [LARGE SCALE GENOMIC DNA]</scope>
    <source>
        <strain evidence="5 6">28bB2T</strain>
    </source>
</reference>
<dbReference type="PANTHER" id="PTHR43767">
    <property type="entry name" value="LONG-CHAIN-FATTY-ACID--COA LIGASE"/>
    <property type="match status" value="1"/>
</dbReference>
<dbReference type="GO" id="GO:0016878">
    <property type="term" value="F:acid-thiol ligase activity"/>
    <property type="evidence" value="ECO:0007669"/>
    <property type="project" value="UniProtKB-ARBA"/>
</dbReference>
<dbReference type="PANTHER" id="PTHR43767:SF1">
    <property type="entry name" value="NONRIBOSOMAL PEPTIDE SYNTHASE PES1 (EUROFUNG)-RELATED"/>
    <property type="match status" value="1"/>
</dbReference>
<comment type="similarity">
    <text evidence="1">Belongs to the ATP-dependent AMP-binding enzyme family.</text>
</comment>
<dbReference type="KEGG" id="dov:DSCO28_15600"/>
<protein>
    <submittedName>
        <fullName evidence="5">Long-chain fatty acid--CoA ligase</fullName>
    </submittedName>
</protein>
<dbReference type="Gene3D" id="3.40.50.12780">
    <property type="entry name" value="N-terminal domain of ligase-like"/>
    <property type="match status" value="1"/>
</dbReference>
<dbReference type="Gene3D" id="3.30.300.30">
    <property type="match status" value="1"/>
</dbReference>
<dbReference type="InterPro" id="IPR050237">
    <property type="entry name" value="ATP-dep_AMP-bd_enzyme"/>
</dbReference>
<dbReference type="InterPro" id="IPR042099">
    <property type="entry name" value="ANL_N_sf"/>
</dbReference>
<dbReference type="Pfam" id="PF13193">
    <property type="entry name" value="AMP-binding_C"/>
    <property type="match status" value="1"/>
</dbReference>
<evidence type="ECO:0000259" key="3">
    <source>
        <dbReference type="Pfam" id="PF00501"/>
    </source>
</evidence>
<dbReference type="SUPFAM" id="SSF56801">
    <property type="entry name" value="Acetyl-CoA synthetase-like"/>
    <property type="match status" value="1"/>
</dbReference>
<accession>A0A5K7ZI18</accession>
<dbReference type="Pfam" id="PF00501">
    <property type="entry name" value="AMP-binding"/>
    <property type="match status" value="1"/>
</dbReference>